<feature type="compositionally biased region" description="Polar residues" evidence="1">
    <location>
        <begin position="143"/>
        <end position="163"/>
    </location>
</feature>
<evidence type="ECO:0000313" key="3">
    <source>
        <dbReference type="Proteomes" id="UP001501153"/>
    </source>
</evidence>
<comment type="caution">
    <text evidence="2">The sequence shown here is derived from an EMBL/GenBank/DDBJ whole genome shotgun (WGS) entry which is preliminary data.</text>
</comment>
<gene>
    <name evidence="2" type="ORF">GCM10023185_29950</name>
</gene>
<organism evidence="2 3">
    <name type="scientific">Hymenobacter saemangeumensis</name>
    <dbReference type="NCBI Taxonomy" id="1084522"/>
    <lineage>
        <taxon>Bacteria</taxon>
        <taxon>Pseudomonadati</taxon>
        <taxon>Bacteroidota</taxon>
        <taxon>Cytophagia</taxon>
        <taxon>Cytophagales</taxon>
        <taxon>Hymenobacteraceae</taxon>
        <taxon>Hymenobacter</taxon>
    </lineage>
</organism>
<protein>
    <recommendedName>
        <fullName evidence="4">Helix-turn-helix domain-containing protein</fullName>
    </recommendedName>
</protein>
<keyword evidence="3" id="KW-1185">Reference proteome</keyword>
<evidence type="ECO:0000313" key="2">
    <source>
        <dbReference type="EMBL" id="GAA4362218.1"/>
    </source>
</evidence>
<evidence type="ECO:0008006" key="4">
    <source>
        <dbReference type="Google" id="ProtNLM"/>
    </source>
</evidence>
<dbReference type="EMBL" id="BAABGZ010000064">
    <property type="protein sequence ID" value="GAA4362218.1"/>
    <property type="molecule type" value="Genomic_DNA"/>
</dbReference>
<proteinExistence type="predicted"/>
<sequence length="317" mass="34962">MSVTSHDLFIPEWILNLSVGWDARLVLAEVLNLYKCKGQVWAEDDYFVDRLRLSKRSVGRAMKELEVAQVLYRDTKQNRKHKRLLTPSFDGKPVAHLAADLLPDWQEPIANLARGYSQDGKSLLPNGQEPIANLASINKNLIDKGNTNQTNSRAGENFSSLSQSSVTAPNPVAAPPSPAAPAAVALCLEPGTPESRALAAEMAEYWHIREGKDARRWAQFATFTRTLAAQGRLDEVREQFAAYKAFREIRGFQRHGIDKILGSEGLGYTNSALLHEGSWVAQLEEAQTAAKTKPSFGPAPSAEKSSAAPSNRKQTWK</sequence>
<feature type="region of interest" description="Disordered" evidence="1">
    <location>
        <begin position="285"/>
        <end position="317"/>
    </location>
</feature>
<name>A0ABP8ILT5_9BACT</name>
<dbReference type="Proteomes" id="UP001501153">
    <property type="component" value="Unassembled WGS sequence"/>
</dbReference>
<accession>A0ABP8ILT5</accession>
<evidence type="ECO:0000256" key="1">
    <source>
        <dbReference type="SAM" id="MobiDB-lite"/>
    </source>
</evidence>
<feature type="region of interest" description="Disordered" evidence="1">
    <location>
        <begin position="143"/>
        <end position="174"/>
    </location>
</feature>
<reference evidence="3" key="1">
    <citation type="journal article" date="2019" name="Int. J. Syst. Evol. Microbiol.">
        <title>The Global Catalogue of Microorganisms (GCM) 10K type strain sequencing project: providing services to taxonomists for standard genome sequencing and annotation.</title>
        <authorList>
            <consortium name="The Broad Institute Genomics Platform"/>
            <consortium name="The Broad Institute Genome Sequencing Center for Infectious Disease"/>
            <person name="Wu L."/>
            <person name="Ma J."/>
        </authorList>
    </citation>
    <scope>NUCLEOTIDE SEQUENCE [LARGE SCALE GENOMIC DNA]</scope>
    <source>
        <strain evidence="3">JCM 17923</strain>
    </source>
</reference>
<feature type="compositionally biased region" description="Low complexity" evidence="1">
    <location>
        <begin position="298"/>
        <end position="310"/>
    </location>
</feature>